<feature type="compositionally biased region" description="Basic and acidic residues" evidence="2">
    <location>
        <begin position="68"/>
        <end position="87"/>
    </location>
</feature>
<reference evidence="4" key="1">
    <citation type="submission" date="2022-07" db="EMBL/GenBank/DDBJ databases">
        <title>Fungi with potential for degradation of polypropylene.</title>
        <authorList>
            <person name="Gostincar C."/>
        </authorList>
    </citation>
    <scope>NUCLEOTIDE SEQUENCE</scope>
    <source>
        <strain evidence="4">EXF-13308</strain>
    </source>
</reference>
<dbReference type="Gene3D" id="3.40.630.30">
    <property type="match status" value="1"/>
</dbReference>
<feature type="region of interest" description="Disordered" evidence="2">
    <location>
        <begin position="48"/>
        <end position="97"/>
    </location>
</feature>
<dbReference type="InterPro" id="IPR016181">
    <property type="entry name" value="Acyl_CoA_acyltransferase"/>
</dbReference>
<proteinExistence type="inferred from homology"/>
<comment type="similarity">
    <text evidence="1">Belongs to the lysine N-acyltransferase MbtK family.</text>
</comment>
<comment type="caution">
    <text evidence="4">The sequence shown here is derived from an EMBL/GenBank/DDBJ whole genome shotgun (WGS) entry which is preliminary data.</text>
</comment>
<dbReference type="Proteomes" id="UP001174694">
    <property type="component" value="Unassembled WGS sequence"/>
</dbReference>
<dbReference type="SUPFAM" id="SSF55729">
    <property type="entry name" value="Acyl-CoA N-acyltransferases (Nat)"/>
    <property type="match status" value="1"/>
</dbReference>
<dbReference type="SMART" id="SM01006">
    <property type="entry name" value="AlcB"/>
    <property type="match status" value="1"/>
</dbReference>
<evidence type="ECO:0000259" key="3">
    <source>
        <dbReference type="SMART" id="SM01006"/>
    </source>
</evidence>
<evidence type="ECO:0000313" key="4">
    <source>
        <dbReference type="EMBL" id="KAJ9150415.1"/>
    </source>
</evidence>
<dbReference type="EMBL" id="JANBVO010000008">
    <property type="protein sequence ID" value="KAJ9150415.1"/>
    <property type="molecule type" value="Genomic_DNA"/>
</dbReference>
<gene>
    <name evidence="4" type="ORF">NKR23_g3683</name>
</gene>
<protein>
    <submittedName>
        <fullName evidence="4">Aerobactin siderophore biosynthesis protein iucB</fullName>
    </submittedName>
</protein>
<evidence type="ECO:0000313" key="5">
    <source>
        <dbReference type="Proteomes" id="UP001174694"/>
    </source>
</evidence>
<feature type="domain" description="Acyltransferase MbtK/IucB-like conserved" evidence="3">
    <location>
        <begin position="254"/>
        <end position="303"/>
    </location>
</feature>
<evidence type="ECO:0000256" key="2">
    <source>
        <dbReference type="SAM" id="MobiDB-lite"/>
    </source>
</evidence>
<dbReference type="PANTHER" id="PTHR31438">
    <property type="entry name" value="LYSINE N-ACYLTRANSFERASE C17G9.06C-RELATED"/>
    <property type="match status" value="1"/>
</dbReference>
<dbReference type="GO" id="GO:0016410">
    <property type="term" value="F:N-acyltransferase activity"/>
    <property type="evidence" value="ECO:0007669"/>
    <property type="project" value="TreeGrafter"/>
</dbReference>
<dbReference type="PANTHER" id="PTHR31438:SF7">
    <property type="entry name" value="ACYLTRANSFERASE MBTK_IUCB-LIKE CONSERVED DOMAIN-CONTAINING PROTEIN"/>
    <property type="match status" value="1"/>
</dbReference>
<dbReference type="GO" id="GO:0019290">
    <property type="term" value="P:siderophore biosynthetic process"/>
    <property type="evidence" value="ECO:0007669"/>
    <property type="project" value="InterPro"/>
</dbReference>
<sequence length="446" mass="49707">MSRIPLADWPLSEPIIKLPYPYNTPYFVYQSTKSHPATPSQKLFQLRAAADNDSSSNSQSKLPPTPLHNDKLFFTEPENTKSGERPPETNNTPWGRARRSPAVTIAWDGDETPSVAQAWLLAYVLFALRPDEESIRVRLAGANSAQLAQQLRGVMLAVDHPVSASDSPEELLFLRTTFWQGAGSPFGPRPAWLPEDPAAPLSLSSFPLAPLNFTMTSEPGATHVWHPRRPAKPRPGSVIYSRWIPHLRETFSMVALDLHDAAHLDLFHTWQNDPRVSAGWNESGTLDQHRDYLSRVAADPHQFAVLAAFDGVFFAYFEIYWAAEDRLGAYYPAAPHDRGRHSLVGDVRYRGAHRVGAWWSSLVHYLFLDEPRTGRIVGEPKAGNATVLAYDLVHGFSVDKFVDLPHKRAALMRLDRERFFQVCPLGGGDPKVKMVGGTGIGLVPKL</sequence>
<evidence type="ECO:0000256" key="1">
    <source>
        <dbReference type="ARBA" id="ARBA00009893"/>
    </source>
</evidence>
<keyword evidence="5" id="KW-1185">Reference proteome</keyword>
<feature type="compositionally biased region" description="Low complexity" evidence="2">
    <location>
        <begin position="48"/>
        <end position="58"/>
    </location>
</feature>
<dbReference type="Pfam" id="PF13523">
    <property type="entry name" value="Acetyltransf_8"/>
    <property type="match status" value="1"/>
</dbReference>
<accession>A0AA38RLR5</accession>
<organism evidence="4 5">
    <name type="scientific">Pleurostoma richardsiae</name>
    <dbReference type="NCBI Taxonomy" id="41990"/>
    <lineage>
        <taxon>Eukaryota</taxon>
        <taxon>Fungi</taxon>
        <taxon>Dikarya</taxon>
        <taxon>Ascomycota</taxon>
        <taxon>Pezizomycotina</taxon>
        <taxon>Sordariomycetes</taxon>
        <taxon>Sordariomycetidae</taxon>
        <taxon>Calosphaeriales</taxon>
        <taxon>Pleurostomataceae</taxon>
        <taxon>Pleurostoma</taxon>
    </lineage>
</organism>
<name>A0AA38RLR5_9PEZI</name>
<dbReference type="AlphaFoldDB" id="A0AA38RLR5"/>
<dbReference type="InterPro" id="IPR019432">
    <property type="entry name" value="Acyltransferase_MbtK/IucB-like"/>
</dbReference>